<proteinExistence type="predicted"/>
<organism evidence="1 2">
    <name type="scientific">Goodfellowiella coeruleoviolacea</name>
    <dbReference type="NCBI Taxonomy" id="334858"/>
    <lineage>
        <taxon>Bacteria</taxon>
        <taxon>Bacillati</taxon>
        <taxon>Actinomycetota</taxon>
        <taxon>Actinomycetes</taxon>
        <taxon>Pseudonocardiales</taxon>
        <taxon>Pseudonocardiaceae</taxon>
        <taxon>Goodfellowiella</taxon>
    </lineage>
</organism>
<keyword evidence="2" id="KW-1185">Reference proteome</keyword>
<name>A0AAE3GDC5_9PSEU</name>
<reference evidence="1" key="1">
    <citation type="submission" date="2022-06" db="EMBL/GenBank/DDBJ databases">
        <title>Genomic Encyclopedia of Archaeal and Bacterial Type Strains, Phase II (KMG-II): from individual species to whole genera.</title>
        <authorList>
            <person name="Goeker M."/>
        </authorList>
    </citation>
    <scope>NUCLEOTIDE SEQUENCE</scope>
    <source>
        <strain evidence="1">DSM 43935</strain>
    </source>
</reference>
<protein>
    <submittedName>
        <fullName evidence="1">Uncharacterized protein</fullName>
    </submittedName>
</protein>
<dbReference type="EMBL" id="JAMTCK010000006">
    <property type="protein sequence ID" value="MCP2166226.1"/>
    <property type="molecule type" value="Genomic_DNA"/>
</dbReference>
<evidence type="ECO:0000313" key="1">
    <source>
        <dbReference type="EMBL" id="MCP2166226.1"/>
    </source>
</evidence>
<sequence length="196" mass="21432">MTVLDPNLATDSPLSVPPQRKDWVRVEPIVGLEWSRALEPSGDIGLATCPADTRRAWIHQAHEDQVRALYRAVLRVDARARAPWWVRALDSGRLASRAAGFAVEDQVNGLLAIRPGWVYVPGTGYGEDGYWEFVPSESGLTGPMAPTTVQLTDAHDGWVEIVPAHLGEIAPTPRWLDGVAELGARLDEVEAVDQPD</sequence>
<dbReference type="AlphaFoldDB" id="A0AAE3GDC5"/>
<gene>
    <name evidence="1" type="ORF">LX83_003085</name>
</gene>
<dbReference type="Proteomes" id="UP001206128">
    <property type="component" value="Unassembled WGS sequence"/>
</dbReference>
<accession>A0AAE3GDC5</accession>
<comment type="caution">
    <text evidence="1">The sequence shown here is derived from an EMBL/GenBank/DDBJ whole genome shotgun (WGS) entry which is preliminary data.</text>
</comment>
<evidence type="ECO:0000313" key="2">
    <source>
        <dbReference type="Proteomes" id="UP001206128"/>
    </source>
</evidence>